<accession>A0A8S9HJC9</accession>
<dbReference type="AlphaFoldDB" id="A0A8S9HJC9"/>
<dbReference type="Proteomes" id="UP000712281">
    <property type="component" value="Unassembled WGS sequence"/>
</dbReference>
<name>A0A8S9HJC9_BRACR</name>
<evidence type="ECO:0000313" key="2">
    <source>
        <dbReference type="Proteomes" id="UP000712281"/>
    </source>
</evidence>
<comment type="caution">
    <text evidence="1">The sequence shown here is derived from an EMBL/GenBank/DDBJ whole genome shotgun (WGS) entry which is preliminary data.</text>
</comment>
<sequence length="109" mass="12497">MAKNSISSCFGFRFKAYHLCFLNKGWSHTLDMCMMHVYASPHACLCRTANDVDDGPKDDNDGNDKDANNDGCPIGFYYLIQQRILTTFVYFQMEMAALLETKHKTGRRK</sequence>
<organism evidence="1 2">
    <name type="scientific">Brassica cretica</name>
    <name type="common">Mustard</name>
    <dbReference type="NCBI Taxonomy" id="69181"/>
    <lineage>
        <taxon>Eukaryota</taxon>
        <taxon>Viridiplantae</taxon>
        <taxon>Streptophyta</taxon>
        <taxon>Embryophyta</taxon>
        <taxon>Tracheophyta</taxon>
        <taxon>Spermatophyta</taxon>
        <taxon>Magnoliopsida</taxon>
        <taxon>eudicotyledons</taxon>
        <taxon>Gunneridae</taxon>
        <taxon>Pentapetalae</taxon>
        <taxon>rosids</taxon>
        <taxon>malvids</taxon>
        <taxon>Brassicales</taxon>
        <taxon>Brassicaceae</taxon>
        <taxon>Brassiceae</taxon>
        <taxon>Brassica</taxon>
    </lineage>
</organism>
<gene>
    <name evidence="1" type="ORF">F2Q68_00015331</name>
</gene>
<evidence type="ECO:0000313" key="1">
    <source>
        <dbReference type="EMBL" id="KAF2558535.1"/>
    </source>
</evidence>
<reference evidence="1" key="1">
    <citation type="submission" date="2019-12" db="EMBL/GenBank/DDBJ databases">
        <title>Genome sequencing and annotation of Brassica cretica.</title>
        <authorList>
            <person name="Studholme D.J."/>
            <person name="Sarris P.F."/>
        </authorList>
    </citation>
    <scope>NUCLEOTIDE SEQUENCE</scope>
    <source>
        <strain evidence="1">PFS-001/15</strain>
        <tissue evidence="1">Leaf</tissue>
    </source>
</reference>
<protein>
    <submittedName>
        <fullName evidence="1">Uncharacterized protein</fullName>
    </submittedName>
</protein>
<dbReference type="EMBL" id="QGKW02001940">
    <property type="protein sequence ID" value="KAF2558535.1"/>
    <property type="molecule type" value="Genomic_DNA"/>
</dbReference>
<proteinExistence type="predicted"/>